<dbReference type="PANTHER" id="PTHR33157:SF12">
    <property type="entry name" value="TRANSPOSASE TNP1_EN_SPM-LIKE DOMAIN-CONTAINING PROTEIN"/>
    <property type="match status" value="1"/>
</dbReference>
<sequence length="321" mass="36112">MFQLSFLVWSIAQDKEGYKMAIRRGGPARDETHASNSIRENVDVDSDDEGENATETMAIHDHYLEVKKRQVRDKIAGQQYLTKEKYIAQKPSWCSQEAWSALADEWCDPKFRGKSEKNRANRASSKYKPHKEQGRDVTEVEAWVHTHKGENPNNPNMLNTQEATECLGRYKSKFSERNGDRSDPISSPVDSLALYESNSRKPHGKWPLFNGVVNNKEALVKVKSGSSSPALKRQRREAKDLQRRDQGYSSADIPPPLSPPPEPPISPVIDLDDSRLSDAREENGDDRVNVIAKGMFGGYLTNSSANGPINFLPALDELDPF</sequence>
<proteinExistence type="predicted"/>
<reference evidence="2" key="1">
    <citation type="submission" date="2015-04" db="UniProtKB">
        <authorList>
            <consortium name="EnsemblPlants"/>
        </authorList>
    </citation>
    <scope>IDENTIFICATION</scope>
</reference>
<organism evidence="2">
    <name type="scientific">Oryza punctata</name>
    <name type="common">Red rice</name>
    <dbReference type="NCBI Taxonomy" id="4537"/>
    <lineage>
        <taxon>Eukaryota</taxon>
        <taxon>Viridiplantae</taxon>
        <taxon>Streptophyta</taxon>
        <taxon>Embryophyta</taxon>
        <taxon>Tracheophyta</taxon>
        <taxon>Spermatophyta</taxon>
        <taxon>Magnoliopsida</taxon>
        <taxon>Liliopsida</taxon>
        <taxon>Poales</taxon>
        <taxon>Poaceae</taxon>
        <taxon>BOP clade</taxon>
        <taxon>Oryzoideae</taxon>
        <taxon>Oryzeae</taxon>
        <taxon>Oryzinae</taxon>
        <taxon>Oryza</taxon>
    </lineage>
</organism>
<dbReference type="GO" id="GO:0032196">
    <property type="term" value="P:transposition"/>
    <property type="evidence" value="ECO:0007669"/>
    <property type="project" value="InterPro"/>
</dbReference>
<feature type="region of interest" description="Disordered" evidence="1">
    <location>
        <begin position="115"/>
        <end position="136"/>
    </location>
</feature>
<evidence type="ECO:0000313" key="3">
    <source>
        <dbReference type="Proteomes" id="UP000026962"/>
    </source>
</evidence>
<accession>A0A0E0KDV8</accession>
<dbReference type="eggNOG" id="ENOG502SJ6I">
    <property type="taxonomic scope" value="Eukaryota"/>
</dbReference>
<dbReference type="EnsemblPlants" id="OPUNC03G17040.7">
    <property type="protein sequence ID" value="OPUNC03G17040.7"/>
    <property type="gene ID" value="OPUNC03G17040"/>
</dbReference>
<feature type="region of interest" description="Disordered" evidence="1">
    <location>
        <begin position="221"/>
        <end position="271"/>
    </location>
</feature>
<protein>
    <submittedName>
        <fullName evidence="2">Uncharacterized protein</fullName>
    </submittedName>
</protein>
<feature type="compositionally biased region" description="Pro residues" evidence="1">
    <location>
        <begin position="253"/>
        <end position="266"/>
    </location>
</feature>
<dbReference type="InterPro" id="IPR039266">
    <property type="entry name" value="EN-1/SPM"/>
</dbReference>
<reference evidence="2" key="2">
    <citation type="submission" date="2018-05" db="EMBL/GenBank/DDBJ databases">
        <title>OpunRS2 (Oryza punctata Reference Sequence Version 2).</title>
        <authorList>
            <person name="Zhang J."/>
            <person name="Kudrna D."/>
            <person name="Lee S."/>
            <person name="Talag J."/>
            <person name="Welchert J."/>
            <person name="Wing R.A."/>
        </authorList>
    </citation>
    <scope>NUCLEOTIDE SEQUENCE [LARGE SCALE GENOMIC DNA]</scope>
</reference>
<dbReference type="AlphaFoldDB" id="A0A0E0KDV8"/>
<feature type="compositionally biased region" description="Basic and acidic residues" evidence="1">
    <location>
        <begin position="237"/>
        <end position="246"/>
    </location>
</feature>
<evidence type="ECO:0000313" key="2">
    <source>
        <dbReference type="EnsemblPlants" id="OPUNC03G17040.7"/>
    </source>
</evidence>
<dbReference type="Proteomes" id="UP000026962">
    <property type="component" value="Chromosome 3"/>
</dbReference>
<dbReference type="Gramene" id="OPUNC03G17040.7">
    <property type="protein sequence ID" value="OPUNC03G17040.7"/>
    <property type="gene ID" value="OPUNC03G17040"/>
</dbReference>
<dbReference type="PANTHER" id="PTHR33157">
    <property type="entry name" value="AUTONOMOUS TRANSPOSABLE ELEMENT EN-1 MOSAIC PROTEIN-RELATED"/>
    <property type="match status" value="1"/>
</dbReference>
<keyword evidence="3" id="KW-1185">Reference proteome</keyword>
<feature type="region of interest" description="Disordered" evidence="1">
    <location>
        <begin position="25"/>
        <end position="51"/>
    </location>
</feature>
<evidence type="ECO:0000256" key="1">
    <source>
        <dbReference type="SAM" id="MobiDB-lite"/>
    </source>
</evidence>
<name>A0A0E0KDV8_ORYPU</name>